<name>A0ABM7V9A4_9PROT</name>
<feature type="compositionally biased region" description="Polar residues" evidence="1">
    <location>
        <begin position="464"/>
        <end position="476"/>
    </location>
</feature>
<feature type="compositionally biased region" description="Basic and acidic residues" evidence="1">
    <location>
        <begin position="445"/>
        <end position="463"/>
    </location>
</feature>
<feature type="region of interest" description="Disordered" evidence="1">
    <location>
        <begin position="445"/>
        <end position="485"/>
    </location>
</feature>
<sequence>MWLVYRLSKGELFCIFSKYTAFAAVGSQALLLSFGMVDQSFFTKANRIKDRSCSLGKFSKSPNIYLFVIDAFPHRSTVKALFGFNDILSSELSKIGFFVPKESFSNYGSTRLSISSEMKCDYLKTKKDLKIPYSEASSSICYISNKVVQTIKDNGYRYIFASGQMFPLPFVRKIKVAGGIDDLILAPRRKDIISRICSNDVLATLATQSVAHVFMPKKNLSKVIDNSIYIEPGMIKRALPDILSAKKKFFLFAHFFQIHDNVVTNADGTKKSSGFIYVGGKESNTAFVKTIQVFSRKFLDLINFIVENDKNALIVINSDHGLPVILNGEYSAATGRLAKSMTNSQFMNHWMSDFAFGGIVKQVIQYRYRNLIAMRFPEKTKLDSCFAKFSDGDRFSNVNIFRCVFDFLGIKNIEKLKSKSFPVSSKSLSPEDISNMYKSLAKIKDSMKITKSSPKENAKEKGNSDSNVTGSNQSSKNIEDGNYTSDDLDLTSVIYADD</sequence>
<evidence type="ECO:0008006" key="4">
    <source>
        <dbReference type="Google" id="ProtNLM"/>
    </source>
</evidence>
<evidence type="ECO:0000313" key="2">
    <source>
        <dbReference type="EMBL" id="BDB96369.1"/>
    </source>
</evidence>
<evidence type="ECO:0000256" key="1">
    <source>
        <dbReference type="SAM" id="MobiDB-lite"/>
    </source>
</evidence>
<dbReference type="Gene3D" id="3.40.720.10">
    <property type="entry name" value="Alkaline Phosphatase, subunit A"/>
    <property type="match status" value="1"/>
</dbReference>
<accession>A0ABM7V9A4</accession>
<reference evidence="2" key="1">
    <citation type="submission" date="2021-10" db="EMBL/GenBank/DDBJ databases">
        <title>Genome Sequence of The Candidatus Hydrogeosomobacter endosymbioticus, an Intracellular Bacterial Symbiont of the Anaerobic Ciliate GW7.</title>
        <authorList>
            <person name="Shiohama Y."/>
            <person name="Shinzato N."/>
        </authorList>
    </citation>
    <scope>NUCLEOTIDE SEQUENCE [LARGE SCALE GENOMIC DNA]</scope>
    <source>
        <strain evidence="2">200920</strain>
    </source>
</reference>
<organism evidence="2 3">
    <name type="scientific">Candidatus Hydrogenosomobacter endosymbioticus</name>
    <dbReference type="NCBI Taxonomy" id="2558174"/>
    <lineage>
        <taxon>Bacteria</taxon>
        <taxon>Pseudomonadati</taxon>
        <taxon>Pseudomonadota</taxon>
        <taxon>Alphaproteobacteria</taxon>
        <taxon>Holosporales</taxon>
        <taxon>Holosporaceae</taxon>
        <taxon>Candidatus Hydrogenosomobacter</taxon>
    </lineage>
</organism>
<dbReference type="SUPFAM" id="SSF53649">
    <property type="entry name" value="Alkaline phosphatase-like"/>
    <property type="match status" value="1"/>
</dbReference>
<evidence type="ECO:0000313" key="3">
    <source>
        <dbReference type="Proteomes" id="UP001320209"/>
    </source>
</evidence>
<proteinExistence type="predicted"/>
<dbReference type="Proteomes" id="UP001320209">
    <property type="component" value="Chromosome"/>
</dbReference>
<dbReference type="EMBL" id="AP025225">
    <property type="protein sequence ID" value="BDB96369.1"/>
    <property type="molecule type" value="Genomic_DNA"/>
</dbReference>
<gene>
    <name evidence="2" type="ORF">HYD_5020</name>
</gene>
<dbReference type="InterPro" id="IPR017850">
    <property type="entry name" value="Alkaline_phosphatase_core_sf"/>
</dbReference>
<keyword evidence="3" id="KW-1185">Reference proteome</keyword>
<protein>
    <recommendedName>
        <fullName evidence="4">Sulfatase N-terminal domain-containing protein</fullName>
    </recommendedName>
</protein>